<dbReference type="InterPro" id="IPR051684">
    <property type="entry name" value="Electron_Trans/Redox"/>
</dbReference>
<evidence type="ECO:0000256" key="3">
    <source>
        <dbReference type="ARBA" id="ARBA00022723"/>
    </source>
</evidence>
<feature type="domain" description="4Fe-4S ferredoxin-type" evidence="8">
    <location>
        <begin position="192"/>
        <end position="222"/>
    </location>
</feature>
<feature type="transmembrane region" description="Helical" evidence="7">
    <location>
        <begin position="92"/>
        <end position="113"/>
    </location>
</feature>
<accession>A0A8J6N9V5</accession>
<dbReference type="PANTHER" id="PTHR30176">
    <property type="entry name" value="FERREDOXIN-TYPE PROTEIN NAPH"/>
    <property type="match status" value="1"/>
</dbReference>
<evidence type="ECO:0000259" key="8">
    <source>
        <dbReference type="PROSITE" id="PS51379"/>
    </source>
</evidence>
<reference evidence="9 10" key="1">
    <citation type="submission" date="2020-08" db="EMBL/GenBank/DDBJ databases">
        <title>Bridging the membrane lipid divide: bacteria of the FCB group superphylum have the potential to synthesize archaeal ether lipids.</title>
        <authorList>
            <person name="Villanueva L."/>
            <person name="Von Meijenfeldt F.A.B."/>
            <person name="Westbye A.B."/>
            <person name="Yadav S."/>
            <person name="Hopmans E.C."/>
            <person name="Dutilh B.E."/>
            <person name="Sinninghe Damste J.S."/>
        </authorList>
    </citation>
    <scope>NUCLEOTIDE SEQUENCE [LARGE SCALE GENOMIC DNA]</scope>
    <source>
        <strain evidence="9">NIOZ-UU47</strain>
    </source>
</reference>
<evidence type="ECO:0000256" key="4">
    <source>
        <dbReference type="ARBA" id="ARBA00022982"/>
    </source>
</evidence>
<dbReference type="EMBL" id="JACNJZ010000025">
    <property type="protein sequence ID" value="MBC8316350.1"/>
    <property type="molecule type" value="Genomic_DNA"/>
</dbReference>
<organism evidence="9 10">
    <name type="scientific">Candidatus Desulfobia pelagia</name>
    <dbReference type="NCBI Taxonomy" id="2841692"/>
    <lineage>
        <taxon>Bacteria</taxon>
        <taxon>Pseudomonadati</taxon>
        <taxon>Thermodesulfobacteriota</taxon>
        <taxon>Desulfobulbia</taxon>
        <taxon>Desulfobulbales</taxon>
        <taxon>Desulfobulbaceae</taxon>
        <taxon>Candidatus Desulfobia</taxon>
    </lineage>
</organism>
<dbReference type="GO" id="GO:0046872">
    <property type="term" value="F:metal ion binding"/>
    <property type="evidence" value="ECO:0007669"/>
    <property type="project" value="UniProtKB-KW"/>
</dbReference>
<dbReference type="PROSITE" id="PS51379">
    <property type="entry name" value="4FE4S_FER_2"/>
    <property type="match status" value="1"/>
</dbReference>
<dbReference type="PANTHER" id="PTHR30176:SF3">
    <property type="entry name" value="FERREDOXIN-TYPE PROTEIN NAPH"/>
    <property type="match status" value="1"/>
</dbReference>
<evidence type="ECO:0000313" key="9">
    <source>
        <dbReference type="EMBL" id="MBC8316350.1"/>
    </source>
</evidence>
<keyword evidence="5" id="KW-0408">Iron</keyword>
<protein>
    <submittedName>
        <fullName evidence="9">4Fe-4S binding protein</fullName>
    </submittedName>
</protein>
<gene>
    <name evidence="9" type="ORF">H8E41_00475</name>
</gene>
<name>A0A8J6N9V5_9BACT</name>
<evidence type="ECO:0000256" key="5">
    <source>
        <dbReference type="ARBA" id="ARBA00023004"/>
    </source>
</evidence>
<keyword evidence="6" id="KW-0411">Iron-sulfur</keyword>
<dbReference type="InterPro" id="IPR017900">
    <property type="entry name" value="4Fe4S_Fe_S_CS"/>
</dbReference>
<dbReference type="Pfam" id="PF12801">
    <property type="entry name" value="Fer4_5"/>
    <property type="match status" value="2"/>
</dbReference>
<evidence type="ECO:0000256" key="2">
    <source>
        <dbReference type="ARBA" id="ARBA00022485"/>
    </source>
</evidence>
<keyword evidence="2" id="KW-0004">4Fe-4S</keyword>
<dbReference type="Proteomes" id="UP000614424">
    <property type="component" value="Unassembled WGS sequence"/>
</dbReference>
<dbReference type="Pfam" id="PF13237">
    <property type="entry name" value="Fer4_10"/>
    <property type="match status" value="1"/>
</dbReference>
<evidence type="ECO:0000256" key="1">
    <source>
        <dbReference type="ARBA" id="ARBA00022448"/>
    </source>
</evidence>
<comment type="caution">
    <text evidence="9">The sequence shown here is derived from an EMBL/GenBank/DDBJ whole genome shotgun (WGS) entry which is preliminary data.</text>
</comment>
<evidence type="ECO:0000256" key="6">
    <source>
        <dbReference type="ARBA" id="ARBA00023014"/>
    </source>
</evidence>
<evidence type="ECO:0000313" key="10">
    <source>
        <dbReference type="Proteomes" id="UP000614424"/>
    </source>
</evidence>
<proteinExistence type="predicted"/>
<dbReference type="GO" id="GO:0051539">
    <property type="term" value="F:4 iron, 4 sulfur cluster binding"/>
    <property type="evidence" value="ECO:0007669"/>
    <property type="project" value="UniProtKB-KW"/>
</dbReference>
<keyword evidence="7" id="KW-0812">Transmembrane</keyword>
<keyword evidence="3" id="KW-0479">Metal-binding</keyword>
<keyword evidence="7" id="KW-0472">Membrane</keyword>
<feature type="transmembrane region" description="Helical" evidence="7">
    <location>
        <begin position="119"/>
        <end position="141"/>
    </location>
</feature>
<keyword evidence="7" id="KW-1133">Transmembrane helix</keyword>
<dbReference type="InterPro" id="IPR017896">
    <property type="entry name" value="4Fe4S_Fe-S-bd"/>
</dbReference>
<keyword evidence="1" id="KW-0813">Transport</keyword>
<keyword evidence="4" id="KW-0249">Electron transport</keyword>
<feature type="transmembrane region" description="Helical" evidence="7">
    <location>
        <begin position="20"/>
        <end position="51"/>
    </location>
</feature>
<dbReference type="GO" id="GO:0005886">
    <property type="term" value="C:plasma membrane"/>
    <property type="evidence" value="ECO:0007669"/>
    <property type="project" value="TreeGrafter"/>
</dbReference>
<sequence>MSQKKNKIQEICRRKPSQWLMALLLPFVLVGGYFCPRLGFTVLVLITFFLILSSKKGRFYCGWFCPMGAFHERILSYISLKKDILPVFKSSWFRWLLFSMMMGLMCFRLFAAWGDPKEIGAVFRMMWIISMGMAIGLGLYFKPRVWCSICPMGSLQGISSRNTYLLTVGEGCKQCGICRKVCPIQTYPGAFKDEGRVPSIECLRCSNCIMNCPQKILSFQNPAAM</sequence>
<dbReference type="AlphaFoldDB" id="A0A8J6N9V5"/>
<dbReference type="PROSITE" id="PS00198">
    <property type="entry name" value="4FE4S_FER_1"/>
    <property type="match status" value="1"/>
</dbReference>
<dbReference type="SUPFAM" id="SSF54862">
    <property type="entry name" value="4Fe-4S ferredoxins"/>
    <property type="match status" value="1"/>
</dbReference>
<evidence type="ECO:0000256" key="7">
    <source>
        <dbReference type="SAM" id="Phobius"/>
    </source>
</evidence>